<comment type="caution">
    <text evidence="2">The sequence shown here is derived from an EMBL/GenBank/DDBJ whole genome shotgun (WGS) entry which is preliminary data.</text>
</comment>
<proteinExistence type="predicted"/>
<gene>
    <name evidence="2" type="ORF">ADN01_03330</name>
</gene>
<keyword evidence="1" id="KW-1133">Transmembrane helix</keyword>
<dbReference type="STRING" id="229921.ADN01_03330"/>
<reference evidence="2 3" key="1">
    <citation type="submission" date="2015-07" db="EMBL/GenBank/DDBJ databases">
        <title>Genome sequence of Levilinea saccharolytica DSM 16555.</title>
        <authorList>
            <person name="Hemp J."/>
            <person name="Ward L.M."/>
            <person name="Pace L.A."/>
            <person name="Fischer W.W."/>
        </authorList>
    </citation>
    <scope>NUCLEOTIDE SEQUENCE [LARGE SCALE GENOMIC DNA]</scope>
    <source>
        <strain evidence="2 3">KIBI-1</strain>
    </source>
</reference>
<dbReference type="RefSeq" id="WP_062416909.1">
    <property type="nucleotide sequence ID" value="NZ_DF967974.1"/>
</dbReference>
<dbReference type="EMBL" id="LGCM01000014">
    <property type="protein sequence ID" value="KPL89917.1"/>
    <property type="molecule type" value="Genomic_DNA"/>
</dbReference>
<sequence length="78" mass="8667">MPKTIYTSSDGFGLRFQPFLVLRIFCAVEPFAEMISTYEQGLHFAMPATLGALRGIFGLVLICHFVTDRQAQDLPSSP</sequence>
<dbReference type="AlphaFoldDB" id="A0A0P6YJP1"/>
<keyword evidence="1" id="KW-0472">Membrane</keyword>
<keyword evidence="3" id="KW-1185">Reference proteome</keyword>
<feature type="transmembrane region" description="Helical" evidence="1">
    <location>
        <begin position="44"/>
        <end position="66"/>
    </location>
</feature>
<dbReference type="Proteomes" id="UP000050501">
    <property type="component" value="Unassembled WGS sequence"/>
</dbReference>
<evidence type="ECO:0000313" key="3">
    <source>
        <dbReference type="Proteomes" id="UP000050501"/>
    </source>
</evidence>
<accession>A0A0P6YJP1</accession>
<evidence type="ECO:0000256" key="1">
    <source>
        <dbReference type="SAM" id="Phobius"/>
    </source>
</evidence>
<keyword evidence="1" id="KW-0812">Transmembrane</keyword>
<protein>
    <submittedName>
        <fullName evidence="2">Uncharacterized protein</fullName>
    </submittedName>
</protein>
<organism evidence="2 3">
    <name type="scientific">Levilinea saccharolytica</name>
    <dbReference type="NCBI Taxonomy" id="229921"/>
    <lineage>
        <taxon>Bacteria</taxon>
        <taxon>Bacillati</taxon>
        <taxon>Chloroflexota</taxon>
        <taxon>Anaerolineae</taxon>
        <taxon>Anaerolineales</taxon>
        <taxon>Anaerolineaceae</taxon>
        <taxon>Levilinea</taxon>
    </lineage>
</organism>
<name>A0A0P6YJP1_9CHLR</name>
<evidence type="ECO:0000313" key="2">
    <source>
        <dbReference type="EMBL" id="KPL89917.1"/>
    </source>
</evidence>